<evidence type="ECO:0000259" key="3">
    <source>
        <dbReference type="SMART" id="SM01316"/>
    </source>
</evidence>
<protein>
    <recommendedName>
        <fullName evidence="6">PH domain-containing protein</fullName>
    </recommendedName>
</protein>
<dbReference type="AlphaFoldDB" id="A0A6A6H3U7"/>
<feature type="compositionally biased region" description="Basic and acidic residues" evidence="1">
    <location>
        <begin position="751"/>
        <end position="768"/>
    </location>
</feature>
<keyword evidence="5" id="KW-1185">Reference proteome</keyword>
<feature type="region of interest" description="Disordered" evidence="1">
    <location>
        <begin position="117"/>
        <end position="332"/>
    </location>
</feature>
<dbReference type="SUPFAM" id="SSF50729">
    <property type="entry name" value="PH domain-like"/>
    <property type="match status" value="1"/>
</dbReference>
<feature type="domain" description="PH" evidence="2">
    <location>
        <begin position="930"/>
        <end position="1114"/>
    </location>
</feature>
<feature type="compositionally biased region" description="Basic and acidic residues" evidence="1">
    <location>
        <begin position="160"/>
        <end position="172"/>
    </location>
</feature>
<feature type="region of interest" description="Disordered" evidence="1">
    <location>
        <begin position="358"/>
        <end position="377"/>
    </location>
</feature>
<dbReference type="InterPro" id="IPR001849">
    <property type="entry name" value="PH_domain"/>
</dbReference>
<dbReference type="PANTHER" id="PTHR28076">
    <property type="entry name" value="SPORULATION-SPECIFIC PROTEIN 71"/>
    <property type="match status" value="1"/>
</dbReference>
<feature type="compositionally biased region" description="Polar residues" evidence="1">
    <location>
        <begin position="200"/>
        <end position="215"/>
    </location>
</feature>
<evidence type="ECO:0008006" key="6">
    <source>
        <dbReference type="Google" id="ProtNLM"/>
    </source>
</evidence>
<dbReference type="Pfam" id="PF15407">
    <property type="entry name" value="Spo7_2_N"/>
    <property type="match status" value="1"/>
</dbReference>
<dbReference type="Pfam" id="PF23207">
    <property type="entry name" value="PH_SPO71"/>
    <property type="match status" value="1"/>
</dbReference>
<feature type="region of interest" description="Disordered" evidence="1">
    <location>
        <begin position="1051"/>
        <end position="1070"/>
    </location>
</feature>
<dbReference type="InterPro" id="IPR039486">
    <property type="entry name" value="Mug56/Spo71_PH"/>
</dbReference>
<dbReference type="Pfam" id="PF15404">
    <property type="entry name" value="PH_4"/>
    <property type="match status" value="1"/>
</dbReference>
<gene>
    <name evidence="4" type="ORF">EV356DRAFT_578272</name>
</gene>
<feature type="domain" description="PH" evidence="2">
    <location>
        <begin position="654"/>
        <end position="867"/>
    </location>
</feature>
<dbReference type="InterPro" id="IPR040345">
    <property type="entry name" value="Mug56/Spo71"/>
</dbReference>
<feature type="compositionally biased region" description="Polar residues" evidence="1">
    <location>
        <begin position="278"/>
        <end position="293"/>
    </location>
</feature>
<evidence type="ECO:0000259" key="2">
    <source>
        <dbReference type="SMART" id="SM00233"/>
    </source>
</evidence>
<evidence type="ECO:0000313" key="4">
    <source>
        <dbReference type="EMBL" id="KAF2232577.1"/>
    </source>
</evidence>
<reference evidence="4" key="1">
    <citation type="journal article" date="2020" name="Stud. Mycol.">
        <title>101 Dothideomycetes genomes: a test case for predicting lifestyles and emergence of pathogens.</title>
        <authorList>
            <person name="Haridas S."/>
            <person name="Albert R."/>
            <person name="Binder M."/>
            <person name="Bloem J."/>
            <person name="Labutti K."/>
            <person name="Salamov A."/>
            <person name="Andreopoulos B."/>
            <person name="Baker S."/>
            <person name="Barry K."/>
            <person name="Bills G."/>
            <person name="Bluhm B."/>
            <person name="Cannon C."/>
            <person name="Castanera R."/>
            <person name="Culley D."/>
            <person name="Daum C."/>
            <person name="Ezra D."/>
            <person name="Gonzalez J."/>
            <person name="Henrissat B."/>
            <person name="Kuo A."/>
            <person name="Liang C."/>
            <person name="Lipzen A."/>
            <person name="Lutzoni F."/>
            <person name="Magnuson J."/>
            <person name="Mondo S."/>
            <person name="Nolan M."/>
            <person name="Ohm R."/>
            <person name="Pangilinan J."/>
            <person name="Park H.-J."/>
            <person name="Ramirez L."/>
            <person name="Alfaro M."/>
            <person name="Sun H."/>
            <person name="Tritt A."/>
            <person name="Yoshinaga Y."/>
            <person name="Zwiers L.-H."/>
            <person name="Turgeon B."/>
            <person name="Goodwin S."/>
            <person name="Spatafora J."/>
            <person name="Crous P."/>
            <person name="Grigoriev I."/>
        </authorList>
    </citation>
    <scope>NUCLEOTIDE SEQUENCE</scope>
    <source>
        <strain evidence="4">Tuck. ex Michener</strain>
    </source>
</reference>
<dbReference type="EMBL" id="ML991814">
    <property type="protein sequence ID" value="KAF2232577.1"/>
    <property type="molecule type" value="Genomic_DNA"/>
</dbReference>
<feature type="region of interest" description="Disordered" evidence="1">
    <location>
        <begin position="1"/>
        <end position="24"/>
    </location>
</feature>
<dbReference type="OrthoDB" id="5579281at2759"/>
<feature type="domain" description="Sporulation-specific protein 71 N-terminal" evidence="3">
    <location>
        <begin position="17"/>
        <end position="83"/>
    </location>
</feature>
<dbReference type="GO" id="GO:0005628">
    <property type="term" value="C:prospore membrane"/>
    <property type="evidence" value="ECO:0007669"/>
    <property type="project" value="TreeGrafter"/>
</dbReference>
<dbReference type="InterPro" id="IPR029217">
    <property type="entry name" value="Spo7_2_N"/>
</dbReference>
<dbReference type="Proteomes" id="UP000800092">
    <property type="component" value="Unassembled WGS sequence"/>
</dbReference>
<proteinExistence type="predicted"/>
<evidence type="ECO:0000313" key="5">
    <source>
        <dbReference type="Proteomes" id="UP000800092"/>
    </source>
</evidence>
<dbReference type="GO" id="GO:1902657">
    <property type="term" value="P:protein localization to prospore membrane"/>
    <property type="evidence" value="ECO:0007669"/>
    <property type="project" value="InterPro"/>
</dbReference>
<dbReference type="SMART" id="SM00233">
    <property type="entry name" value="PH"/>
    <property type="match status" value="2"/>
</dbReference>
<feature type="region of interest" description="Disordered" evidence="1">
    <location>
        <begin position="70"/>
        <end position="105"/>
    </location>
</feature>
<sequence length="1126" mass="126389">MTSPQPEPSSRHHSQPSIIGLDPESHTALRLKHASPEHLHLTTRRCFIGPIPEGWLKSHRRDWYKHQLGLSDSSRRPSFRASSNVSKQKRLTGLEGPSASAVYGHTFKQPSDLDLAEEDEAEDGLVSPQPATTKSPPAVEASRASPIPPPVVEEEATIQKPERQETKYEDARTGLSPENTSGGGSSFQRSGSKKRRDSETPSFHTAIEQSSPQLQKNDDSSPRIRPLSTVPEDNNGMGGSGSKSSGDSLTTGVRSASEDRPLTTTSTTSLVRHDEQGRGNSNVAETRPESSASRKLKSKVGLSAQPQDHTDNGKPTEAPAIGPDPNKARKQSLGPVRFNLSNQLAKNELQMKAKLAQVSQQRSARNLRRPTRQEGQIMKMERMLVRVDWSQQQLPKDFDENDSQKIESRTLEKWRELMVVCRATVGEEQAGFKLQLYKTRVIPALEQEHVRKRPMYQILLDPKSTGINLYSSLDKTVVMWQPESKGTRIFIMQPQSGADSMEWYTFLRNINGWYRNQTLQVIVPDLDVQLVLTNPFDKLEASRDIAQAADGDETAISNTLQEEQAVAGNIIERCVNMLQKAPHCGDIVQTWAHDHHVGLAWKRYDRLEWIHGANERKMYGTIAMEQSHDLELRPKQHYPTSLKGSAVQPMIEPPPIEGFLIRLTSQTGQDQRLGRMFFKRLYFSTHSQFLAFSRPAKVTPPPPPKLPMRTGTKVPTAHEIAEQTPIIYAIHPYELDEHGKIKWLARQHSHSSNEIRQRDREAADEAERTADTLRNCDGVIKLTNILRIRNVTRGATPADQHLDSGSDVEFHQAVDDSPQEDGATQQFDEARTFELLLRNGLIIRLQAYNSSTKTEWTQRLRSLVAYWTQRIAADLALYKSVRATNFAALRIDEESEAYVGQFARKWEVGASVASPQLYHLCGLAGPCRAVLLAGTLYRKPRRHAVFARCTLVLCPGQLLVFQETARRRSGTEVAHVHQERVGAIDLQGCYVYSGLVTEGDLLYRNRTFDPNRPGHQALPRRYADGWTSCDEDTATCFVVWHGKKKNLFRAPGDQGNVGDKKKTGTGMLGSEQRRQRLKLVSSLGVPGRSIVFKTRSRAEKDHWVMSIGGEIERLQAGEDVRLLEKK</sequence>
<organism evidence="4 5">
    <name type="scientific">Viridothelium virens</name>
    <name type="common">Speckled blister lichen</name>
    <name type="synonym">Trypethelium virens</name>
    <dbReference type="NCBI Taxonomy" id="1048519"/>
    <lineage>
        <taxon>Eukaryota</taxon>
        <taxon>Fungi</taxon>
        <taxon>Dikarya</taxon>
        <taxon>Ascomycota</taxon>
        <taxon>Pezizomycotina</taxon>
        <taxon>Dothideomycetes</taxon>
        <taxon>Dothideomycetes incertae sedis</taxon>
        <taxon>Trypetheliales</taxon>
        <taxon>Trypetheliaceae</taxon>
        <taxon>Viridothelium</taxon>
    </lineage>
</organism>
<name>A0A6A6H3U7_VIRVR</name>
<feature type="region of interest" description="Disordered" evidence="1">
    <location>
        <begin position="748"/>
        <end position="768"/>
    </location>
</feature>
<dbReference type="PANTHER" id="PTHR28076:SF1">
    <property type="entry name" value="PROSPORE MEMBRANE ADAPTER PROTEIN SPO71"/>
    <property type="match status" value="1"/>
</dbReference>
<dbReference type="SMART" id="SM01316">
    <property type="entry name" value="Spo7_2_N"/>
    <property type="match status" value="1"/>
</dbReference>
<accession>A0A6A6H3U7</accession>
<dbReference type="InterPro" id="IPR057379">
    <property type="entry name" value="PH_SPO71"/>
</dbReference>
<evidence type="ECO:0000256" key="1">
    <source>
        <dbReference type="SAM" id="MobiDB-lite"/>
    </source>
</evidence>